<accession>A0A3M7SU80</accession>
<evidence type="ECO:0000313" key="2">
    <source>
        <dbReference type="Proteomes" id="UP000276133"/>
    </source>
</evidence>
<gene>
    <name evidence="1" type="ORF">BpHYR1_025624</name>
</gene>
<sequence length="99" mass="11818">MEIQARGIVKFKHKLNINSSFFDELKSKVINVQQSMLHFGAYVKSKNLLFWASNIDHILQIAKKVQFRFECKYEVIETVDKISLKIYHLQMNRLVYNMH</sequence>
<reference evidence="1 2" key="1">
    <citation type="journal article" date="2018" name="Sci. Rep.">
        <title>Genomic signatures of local adaptation to the degree of environmental predictability in rotifers.</title>
        <authorList>
            <person name="Franch-Gras L."/>
            <person name="Hahn C."/>
            <person name="Garcia-Roger E.M."/>
            <person name="Carmona M.J."/>
            <person name="Serra M."/>
            <person name="Gomez A."/>
        </authorList>
    </citation>
    <scope>NUCLEOTIDE SEQUENCE [LARGE SCALE GENOMIC DNA]</scope>
    <source>
        <strain evidence="1">HYR1</strain>
    </source>
</reference>
<dbReference type="AlphaFoldDB" id="A0A3M7SU80"/>
<proteinExistence type="predicted"/>
<organism evidence="1 2">
    <name type="scientific">Brachionus plicatilis</name>
    <name type="common">Marine rotifer</name>
    <name type="synonym">Brachionus muelleri</name>
    <dbReference type="NCBI Taxonomy" id="10195"/>
    <lineage>
        <taxon>Eukaryota</taxon>
        <taxon>Metazoa</taxon>
        <taxon>Spiralia</taxon>
        <taxon>Gnathifera</taxon>
        <taxon>Rotifera</taxon>
        <taxon>Eurotatoria</taxon>
        <taxon>Monogononta</taxon>
        <taxon>Pseudotrocha</taxon>
        <taxon>Ploima</taxon>
        <taxon>Brachionidae</taxon>
        <taxon>Brachionus</taxon>
    </lineage>
</organism>
<dbReference type="EMBL" id="REGN01000772">
    <property type="protein sequence ID" value="RNA39242.1"/>
    <property type="molecule type" value="Genomic_DNA"/>
</dbReference>
<protein>
    <submittedName>
        <fullName evidence="1">Uncharacterized protein</fullName>
    </submittedName>
</protein>
<name>A0A3M7SU80_BRAPC</name>
<comment type="caution">
    <text evidence="1">The sequence shown here is derived from an EMBL/GenBank/DDBJ whole genome shotgun (WGS) entry which is preliminary data.</text>
</comment>
<keyword evidence="2" id="KW-1185">Reference proteome</keyword>
<evidence type="ECO:0000313" key="1">
    <source>
        <dbReference type="EMBL" id="RNA39242.1"/>
    </source>
</evidence>
<dbReference type="Proteomes" id="UP000276133">
    <property type="component" value="Unassembled WGS sequence"/>
</dbReference>